<dbReference type="Proteomes" id="UP000655443">
    <property type="component" value="Unassembled WGS sequence"/>
</dbReference>
<comment type="caution">
    <text evidence="1">The sequence shown here is derived from an EMBL/GenBank/DDBJ whole genome shotgun (WGS) entry which is preliminary data.</text>
</comment>
<dbReference type="AlphaFoldDB" id="A0A919D5Y4"/>
<dbReference type="EMBL" id="BMVG01000020">
    <property type="protein sequence ID" value="GHE09734.1"/>
    <property type="molecule type" value="Genomic_DNA"/>
</dbReference>
<reference evidence="1" key="1">
    <citation type="journal article" date="2014" name="Int. J. Syst. Evol. Microbiol.">
        <title>Complete genome sequence of Corynebacterium casei LMG S-19264T (=DSM 44701T), isolated from a smear-ripened cheese.</title>
        <authorList>
            <consortium name="US DOE Joint Genome Institute (JGI-PGF)"/>
            <person name="Walter F."/>
            <person name="Albersmeier A."/>
            <person name="Kalinowski J."/>
            <person name="Ruckert C."/>
        </authorList>
    </citation>
    <scope>NUCLEOTIDE SEQUENCE</scope>
    <source>
        <strain evidence="1">JCM 4714</strain>
    </source>
</reference>
<accession>A0A919D5Y4</accession>
<name>A0A919D5Y4_9ACTN</name>
<evidence type="ECO:0000313" key="1">
    <source>
        <dbReference type="EMBL" id="GHE09734.1"/>
    </source>
</evidence>
<sequence>MSASNDSSVNVSYADGALAAGGDAPFGWLVSVLGGKQPYRAGEDPARIMPPPLVGMFGTYAVHA</sequence>
<proteinExistence type="predicted"/>
<keyword evidence="2" id="KW-1185">Reference proteome</keyword>
<reference evidence="1" key="2">
    <citation type="submission" date="2020-09" db="EMBL/GenBank/DDBJ databases">
        <authorList>
            <person name="Sun Q."/>
            <person name="Ohkuma M."/>
        </authorList>
    </citation>
    <scope>NUCLEOTIDE SEQUENCE</scope>
    <source>
        <strain evidence="1">JCM 4714</strain>
    </source>
</reference>
<protein>
    <submittedName>
        <fullName evidence="1">Uncharacterized protein</fullName>
    </submittedName>
</protein>
<gene>
    <name evidence="1" type="ORF">GCM10010339_63150</name>
</gene>
<evidence type="ECO:0000313" key="2">
    <source>
        <dbReference type="Proteomes" id="UP000655443"/>
    </source>
</evidence>
<organism evidence="1 2">
    <name type="scientific">Streptomyces alanosinicus</name>
    <dbReference type="NCBI Taxonomy" id="68171"/>
    <lineage>
        <taxon>Bacteria</taxon>
        <taxon>Bacillati</taxon>
        <taxon>Actinomycetota</taxon>
        <taxon>Actinomycetes</taxon>
        <taxon>Kitasatosporales</taxon>
        <taxon>Streptomycetaceae</taxon>
        <taxon>Streptomyces</taxon>
    </lineage>
</organism>